<comment type="similarity">
    <text evidence="2 13">Belongs to the type III secretion exporter family.</text>
</comment>
<keyword evidence="4 13" id="KW-0813">Transport</keyword>
<dbReference type="FunFam" id="3.40.1690.10:FF:000001">
    <property type="entry name" value="Flagellar biosynthetic protein FlhB"/>
    <property type="match status" value="1"/>
</dbReference>
<evidence type="ECO:0000313" key="15">
    <source>
        <dbReference type="EMBL" id="SMQ80567.1"/>
    </source>
</evidence>
<dbReference type="PANTHER" id="PTHR30531">
    <property type="entry name" value="FLAGELLAR BIOSYNTHETIC PROTEIN FLHB"/>
    <property type="match status" value="1"/>
</dbReference>
<feature type="region of interest" description="Disordered" evidence="14">
    <location>
        <begin position="1"/>
        <end position="28"/>
    </location>
</feature>
<dbReference type="GO" id="GO:0009306">
    <property type="term" value="P:protein secretion"/>
    <property type="evidence" value="ECO:0007669"/>
    <property type="project" value="InterPro"/>
</dbReference>
<keyword evidence="15" id="KW-0282">Flagellum</keyword>
<evidence type="ECO:0000256" key="2">
    <source>
        <dbReference type="ARBA" id="ARBA00010690"/>
    </source>
</evidence>
<dbReference type="PANTHER" id="PTHR30531:SF12">
    <property type="entry name" value="FLAGELLAR BIOSYNTHETIC PROTEIN FLHB"/>
    <property type="match status" value="1"/>
</dbReference>
<keyword evidence="15" id="KW-0969">Cilium</keyword>
<comment type="function">
    <text evidence="12 13">Required for formation of the rod structure in the basal body of the flagellar apparatus. Together with FliI and FliH, may constitute the export apparatus of flagellin.</text>
</comment>
<dbReference type="InterPro" id="IPR006136">
    <property type="entry name" value="FlhB"/>
</dbReference>
<dbReference type="GO" id="GO:0005886">
    <property type="term" value="C:plasma membrane"/>
    <property type="evidence" value="ECO:0007669"/>
    <property type="project" value="UniProtKB-SubCell"/>
</dbReference>
<dbReference type="Pfam" id="PF01312">
    <property type="entry name" value="Bac_export_2"/>
    <property type="match status" value="1"/>
</dbReference>
<evidence type="ECO:0000256" key="9">
    <source>
        <dbReference type="ARBA" id="ARBA00022989"/>
    </source>
</evidence>
<evidence type="ECO:0000256" key="6">
    <source>
        <dbReference type="ARBA" id="ARBA00022692"/>
    </source>
</evidence>
<gene>
    <name evidence="13" type="primary">flhB</name>
    <name evidence="15" type="ORF">SAMN06297229_2322</name>
</gene>
<comment type="subcellular location">
    <subcellularLocation>
        <location evidence="1">Cell membrane</location>
        <topology evidence="1">Multi-pass membrane protein</topology>
    </subcellularLocation>
</comment>
<organism evidence="15 16">
    <name type="scientific">Pseudidiomarina planktonica</name>
    <dbReference type="NCBI Taxonomy" id="1323738"/>
    <lineage>
        <taxon>Bacteria</taxon>
        <taxon>Pseudomonadati</taxon>
        <taxon>Pseudomonadota</taxon>
        <taxon>Gammaproteobacteria</taxon>
        <taxon>Alteromonadales</taxon>
        <taxon>Idiomarinaceae</taxon>
        <taxon>Pseudidiomarina</taxon>
    </lineage>
</organism>
<sequence>MAETDQERTEDPTSRRLEKAREKGQVPRSKEMGTAFVLVSGAIGLIIFGSDLGSAMGTIMTNQFTLDRQQIFDTTKMLRVFEGVFDELLWPMVWLFSLILVATFIGNIWLGGMNFSWQAAGFKASKMSPIKGLKRMFGVQALVELAKGISKFAVVAISAWLLLVWQFDNIMLISRSQMPMMIRDALEIFLLMFLLMCCSIFLIVVIDAPFQLWKHTKDLRMTKQEVKDEHKDTEGSPEVKGRIRRLQMEMAMRRMMTEVPTADVVVTNPTHFAVALKYDQFGSRAPTVVAKGADEIAAKIREIALEYDVPLVASPTLARSIYHTTDLEQEIPQGLFIAVAQILAYVYQLKEYNRGKAKRPRKPADDLPIPDDLKH</sequence>
<keyword evidence="8 13" id="KW-0653">Protein transport</keyword>
<dbReference type="Proteomes" id="UP000194450">
    <property type="component" value="Unassembled WGS sequence"/>
</dbReference>
<keyword evidence="6 13" id="KW-0812">Transmembrane</keyword>
<evidence type="ECO:0000256" key="3">
    <source>
        <dbReference type="ARBA" id="ARBA00021622"/>
    </source>
</evidence>
<feature type="transmembrane region" description="Helical" evidence="13">
    <location>
        <begin position="149"/>
        <end position="168"/>
    </location>
</feature>
<dbReference type="OrthoDB" id="9807950at2"/>
<evidence type="ECO:0000256" key="14">
    <source>
        <dbReference type="SAM" id="MobiDB-lite"/>
    </source>
</evidence>
<accession>A0A1Y6FXL7</accession>
<keyword evidence="15" id="KW-0966">Cell projection</keyword>
<dbReference type="PRINTS" id="PR00950">
    <property type="entry name" value="TYPE3IMSPROT"/>
</dbReference>
<evidence type="ECO:0000256" key="7">
    <source>
        <dbReference type="ARBA" id="ARBA00022795"/>
    </source>
</evidence>
<dbReference type="GO" id="GO:0044780">
    <property type="term" value="P:bacterial-type flagellum assembly"/>
    <property type="evidence" value="ECO:0007669"/>
    <property type="project" value="InterPro"/>
</dbReference>
<dbReference type="RefSeq" id="WP_086435445.1">
    <property type="nucleotide sequence ID" value="NZ_FXWH01000003.1"/>
</dbReference>
<evidence type="ECO:0000313" key="16">
    <source>
        <dbReference type="Proteomes" id="UP000194450"/>
    </source>
</evidence>
<dbReference type="AlphaFoldDB" id="A0A1Y6FXL7"/>
<dbReference type="EMBL" id="FXWH01000003">
    <property type="protein sequence ID" value="SMQ80567.1"/>
    <property type="molecule type" value="Genomic_DNA"/>
</dbReference>
<dbReference type="Gene3D" id="3.40.1690.10">
    <property type="entry name" value="secretion proteins EscU"/>
    <property type="match status" value="1"/>
</dbReference>
<evidence type="ECO:0000256" key="11">
    <source>
        <dbReference type="ARBA" id="ARBA00023225"/>
    </source>
</evidence>
<feature type="transmembrane region" description="Helical" evidence="13">
    <location>
        <begin position="88"/>
        <end position="110"/>
    </location>
</feature>
<keyword evidence="16" id="KW-1185">Reference proteome</keyword>
<keyword evidence="5 13" id="KW-1003">Cell membrane</keyword>
<keyword evidence="11 13" id="KW-1006">Bacterial flagellum protein export</keyword>
<evidence type="ECO:0000256" key="13">
    <source>
        <dbReference type="RuleBase" id="RU364091"/>
    </source>
</evidence>
<evidence type="ECO:0000256" key="10">
    <source>
        <dbReference type="ARBA" id="ARBA00023136"/>
    </source>
</evidence>
<dbReference type="NCBIfam" id="TIGR00328">
    <property type="entry name" value="flhB"/>
    <property type="match status" value="1"/>
</dbReference>
<name>A0A1Y6FXL7_9GAMM</name>
<evidence type="ECO:0000256" key="5">
    <source>
        <dbReference type="ARBA" id="ARBA00022475"/>
    </source>
</evidence>
<feature type="transmembrane region" description="Helical" evidence="13">
    <location>
        <begin position="188"/>
        <end position="213"/>
    </location>
</feature>
<evidence type="ECO:0000256" key="12">
    <source>
        <dbReference type="ARBA" id="ARBA00025078"/>
    </source>
</evidence>
<protein>
    <recommendedName>
        <fullName evidence="3 13">Flagellar biosynthetic protein FlhB</fullName>
    </recommendedName>
</protein>
<reference evidence="16" key="1">
    <citation type="submission" date="2017-04" db="EMBL/GenBank/DDBJ databases">
        <authorList>
            <person name="Varghese N."/>
            <person name="Submissions S."/>
        </authorList>
    </citation>
    <scope>NUCLEOTIDE SEQUENCE [LARGE SCALE GENOMIC DNA]</scope>
</reference>
<dbReference type="SUPFAM" id="SSF160544">
    <property type="entry name" value="EscU C-terminal domain-like"/>
    <property type="match status" value="1"/>
</dbReference>
<evidence type="ECO:0000256" key="8">
    <source>
        <dbReference type="ARBA" id="ARBA00022927"/>
    </source>
</evidence>
<keyword evidence="7 13" id="KW-1005">Bacterial flagellum biogenesis</keyword>
<dbReference type="Gene3D" id="6.10.250.2080">
    <property type="match status" value="1"/>
</dbReference>
<proteinExistence type="inferred from homology"/>
<evidence type="ECO:0000256" key="1">
    <source>
        <dbReference type="ARBA" id="ARBA00004651"/>
    </source>
</evidence>
<dbReference type="InterPro" id="IPR029025">
    <property type="entry name" value="T3SS_substrate_exporter_C"/>
</dbReference>
<feature type="transmembrane region" description="Helical" evidence="13">
    <location>
        <begin position="32"/>
        <end position="50"/>
    </location>
</feature>
<keyword evidence="10 13" id="KW-0472">Membrane</keyword>
<keyword evidence="9 13" id="KW-1133">Transmembrane helix</keyword>
<evidence type="ECO:0000256" key="4">
    <source>
        <dbReference type="ARBA" id="ARBA00022448"/>
    </source>
</evidence>
<dbReference type="InterPro" id="IPR006135">
    <property type="entry name" value="T3SS_substrate_exporter"/>
</dbReference>